<dbReference type="InterPro" id="IPR011009">
    <property type="entry name" value="Kinase-like_dom_sf"/>
</dbReference>
<protein>
    <recommendedName>
        <fullName evidence="3">Serine-threonine/tyrosine-protein kinase catalytic domain-containing protein</fullName>
    </recommendedName>
</protein>
<dbReference type="EMBL" id="BQKI01000076">
    <property type="protein sequence ID" value="GJN22751.1"/>
    <property type="molecule type" value="Genomic_DNA"/>
</dbReference>
<reference evidence="1" key="2">
    <citation type="submission" date="2021-12" db="EMBL/GenBank/DDBJ databases">
        <title>Resequencing data analysis of finger millet.</title>
        <authorList>
            <person name="Hatakeyama M."/>
            <person name="Aluri S."/>
            <person name="Balachadran M.T."/>
            <person name="Sivarajan S.R."/>
            <person name="Poveda L."/>
            <person name="Shimizu-Inatsugi R."/>
            <person name="Schlapbach R."/>
            <person name="Sreeman S.M."/>
            <person name="Shimizu K.K."/>
        </authorList>
    </citation>
    <scope>NUCLEOTIDE SEQUENCE</scope>
</reference>
<keyword evidence="2" id="KW-1185">Reference proteome</keyword>
<reference evidence="1" key="1">
    <citation type="journal article" date="2018" name="DNA Res.">
        <title>Multiple hybrid de novo genome assembly of finger millet, an orphan allotetraploid crop.</title>
        <authorList>
            <person name="Hatakeyama M."/>
            <person name="Aluri S."/>
            <person name="Balachadran M.T."/>
            <person name="Sivarajan S.R."/>
            <person name="Patrignani A."/>
            <person name="Gruter S."/>
            <person name="Poveda L."/>
            <person name="Shimizu-Inatsugi R."/>
            <person name="Baeten J."/>
            <person name="Francoijs K.J."/>
            <person name="Nataraja K.N."/>
            <person name="Reddy Y.A.N."/>
            <person name="Phadnis S."/>
            <person name="Ravikumar R.L."/>
            <person name="Schlapbach R."/>
            <person name="Sreeman S.M."/>
            <person name="Shimizu K.K."/>
        </authorList>
    </citation>
    <scope>NUCLEOTIDE SEQUENCE</scope>
</reference>
<dbReference type="Proteomes" id="UP001054889">
    <property type="component" value="Unassembled WGS sequence"/>
</dbReference>
<evidence type="ECO:0000313" key="1">
    <source>
        <dbReference type="EMBL" id="GJN22751.1"/>
    </source>
</evidence>
<dbReference type="PANTHER" id="PTHR45707">
    <property type="entry name" value="C2 CALCIUM/LIPID-BINDING PLANT PHOSPHORIBOSYLTRANSFERASE FAMILY PROTEIN"/>
    <property type="match status" value="1"/>
</dbReference>
<dbReference type="AlphaFoldDB" id="A0AAV5EJH5"/>
<organism evidence="1 2">
    <name type="scientific">Eleusine coracana subsp. coracana</name>
    <dbReference type="NCBI Taxonomy" id="191504"/>
    <lineage>
        <taxon>Eukaryota</taxon>
        <taxon>Viridiplantae</taxon>
        <taxon>Streptophyta</taxon>
        <taxon>Embryophyta</taxon>
        <taxon>Tracheophyta</taxon>
        <taxon>Spermatophyta</taxon>
        <taxon>Magnoliopsida</taxon>
        <taxon>Liliopsida</taxon>
        <taxon>Poales</taxon>
        <taxon>Poaceae</taxon>
        <taxon>PACMAD clade</taxon>
        <taxon>Chloridoideae</taxon>
        <taxon>Cynodonteae</taxon>
        <taxon>Eleusininae</taxon>
        <taxon>Eleusine</taxon>
    </lineage>
</organism>
<name>A0AAV5EJH5_ELECO</name>
<evidence type="ECO:0008006" key="3">
    <source>
        <dbReference type="Google" id="ProtNLM"/>
    </source>
</evidence>
<proteinExistence type="predicted"/>
<evidence type="ECO:0000313" key="2">
    <source>
        <dbReference type="Proteomes" id="UP001054889"/>
    </source>
</evidence>
<sequence length="85" mass="9981">MNEVRSLMDLKHRNMVKLIGYCYDVQKKLVESSGKYTLVEMGERLLCYEYLPRGSLDKYLCGIILSVVLYIPDFGRVLYLNQLMH</sequence>
<dbReference type="SUPFAM" id="SSF56112">
    <property type="entry name" value="Protein kinase-like (PK-like)"/>
    <property type="match status" value="1"/>
</dbReference>
<comment type="caution">
    <text evidence="1">The sequence shown here is derived from an EMBL/GenBank/DDBJ whole genome shotgun (WGS) entry which is preliminary data.</text>
</comment>
<dbReference type="Gene3D" id="1.10.510.10">
    <property type="entry name" value="Transferase(Phosphotransferase) domain 1"/>
    <property type="match status" value="1"/>
</dbReference>
<gene>
    <name evidence="1" type="primary">gb10346</name>
    <name evidence="1" type="ORF">PR202_gb10346</name>
</gene>
<accession>A0AAV5EJH5</accession>